<dbReference type="Proteomes" id="UP000314294">
    <property type="component" value="Unassembled WGS sequence"/>
</dbReference>
<comment type="caution">
    <text evidence="2">The sequence shown here is derived from an EMBL/GenBank/DDBJ whole genome shotgun (WGS) entry which is preliminary data.</text>
</comment>
<feature type="region of interest" description="Disordered" evidence="1">
    <location>
        <begin position="1"/>
        <end position="58"/>
    </location>
</feature>
<keyword evidence="3" id="KW-1185">Reference proteome</keyword>
<evidence type="ECO:0000256" key="1">
    <source>
        <dbReference type="SAM" id="MobiDB-lite"/>
    </source>
</evidence>
<proteinExistence type="predicted"/>
<gene>
    <name evidence="2" type="ORF">EYF80_053983</name>
</gene>
<name>A0A4Z2F518_9TELE</name>
<evidence type="ECO:0000313" key="3">
    <source>
        <dbReference type="Proteomes" id="UP000314294"/>
    </source>
</evidence>
<feature type="compositionally biased region" description="Basic and acidic residues" evidence="1">
    <location>
        <begin position="8"/>
        <end position="38"/>
    </location>
</feature>
<dbReference type="AlphaFoldDB" id="A0A4Z2F518"/>
<accession>A0A4Z2F518</accession>
<dbReference type="EMBL" id="SRLO01001698">
    <property type="protein sequence ID" value="TNN35851.1"/>
    <property type="molecule type" value="Genomic_DNA"/>
</dbReference>
<organism evidence="2 3">
    <name type="scientific">Liparis tanakae</name>
    <name type="common">Tanaka's snailfish</name>
    <dbReference type="NCBI Taxonomy" id="230148"/>
    <lineage>
        <taxon>Eukaryota</taxon>
        <taxon>Metazoa</taxon>
        <taxon>Chordata</taxon>
        <taxon>Craniata</taxon>
        <taxon>Vertebrata</taxon>
        <taxon>Euteleostomi</taxon>
        <taxon>Actinopterygii</taxon>
        <taxon>Neopterygii</taxon>
        <taxon>Teleostei</taxon>
        <taxon>Neoteleostei</taxon>
        <taxon>Acanthomorphata</taxon>
        <taxon>Eupercaria</taxon>
        <taxon>Perciformes</taxon>
        <taxon>Cottioidei</taxon>
        <taxon>Cottales</taxon>
        <taxon>Liparidae</taxon>
        <taxon>Liparis</taxon>
    </lineage>
</organism>
<feature type="compositionally biased region" description="Pro residues" evidence="1">
    <location>
        <begin position="48"/>
        <end position="58"/>
    </location>
</feature>
<feature type="region of interest" description="Disordered" evidence="1">
    <location>
        <begin position="81"/>
        <end position="113"/>
    </location>
</feature>
<reference evidence="2 3" key="1">
    <citation type="submission" date="2019-03" db="EMBL/GenBank/DDBJ databases">
        <title>First draft genome of Liparis tanakae, snailfish: a comprehensive survey of snailfish specific genes.</title>
        <authorList>
            <person name="Kim W."/>
            <person name="Song I."/>
            <person name="Jeong J.-H."/>
            <person name="Kim D."/>
            <person name="Kim S."/>
            <person name="Ryu S."/>
            <person name="Song J.Y."/>
            <person name="Lee S.K."/>
        </authorList>
    </citation>
    <scope>NUCLEOTIDE SEQUENCE [LARGE SCALE GENOMIC DNA]</scope>
    <source>
        <tissue evidence="2">Muscle</tissue>
    </source>
</reference>
<sequence>MAARRLARSRERERRSTEAKRNSDGSQESDSRRREEMLKAAVSVCPKPVGPSGPPPSPSRLFARLAGCIVQSGTATCHIHSTAAGPRASRPTPACPGGGRDNGRRGATSARGRDRISGHLDFCAPLQEGSHPVPHDAAVEASMGAVQGGDELWRQYRLPAMRRQRNLRFTKLLYRERLTTRLMYAVS</sequence>
<evidence type="ECO:0000313" key="2">
    <source>
        <dbReference type="EMBL" id="TNN35851.1"/>
    </source>
</evidence>
<protein>
    <submittedName>
        <fullName evidence="2">Uncharacterized protein</fullName>
    </submittedName>
</protein>